<protein>
    <submittedName>
        <fullName evidence="1">Uncharacterized protein</fullName>
    </submittedName>
</protein>
<name>A0A0C9UX22_9AGAM</name>
<feature type="non-terminal residue" evidence="1">
    <location>
        <position position="114"/>
    </location>
</feature>
<gene>
    <name evidence="1" type="ORF">HYDPIDRAFT_74887</name>
</gene>
<accession>A0A0C9UX22</accession>
<evidence type="ECO:0000313" key="1">
    <source>
        <dbReference type="EMBL" id="KIJ57629.1"/>
    </source>
</evidence>
<organism evidence="1 2">
    <name type="scientific">Hydnomerulius pinastri MD-312</name>
    <dbReference type="NCBI Taxonomy" id="994086"/>
    <lineage>
        <taxon>Eukaryota</taxon>
        <taxon>Fungi</taxon>
        <taxon>Dikarya</taxon>
        <taxon>Basidiomycota</taxon>
        <taxon>Agaricomycotina</taxon>
        <taxon>Agaricomycetes</taxon>
        <taxon>Agaricomycetidae</taxon>
        <taxon>Boletales</taxon>
        <taxon>Boletales incertae sedis</taxon>
        <taxon>Leucogyrophana</taxon>
    </lineage>
</organism>
<keyword evidence="2" id="KW-1185">Reference proteome</keyword>
<dbReference type="EMBL" id="KN840214">
    <property type="protein sequence ID" value="KIJ57629.1"/>
    <property type="molecule type" value="Genomic_DNA"/>
</dbReference>
<proteinExistence type="predicted"/>
<dbReference type="Proteomes" id="UP000053820">
    <property type="component" value="Unassembled WGS sequence"/>
</dbReference>
<feature type="non-terminal residue" evidence="1">
    <location>
        <position position="1"/>
    </location>
</feature>
<dbReference type="HOGENOM" id="CLU_2126916_0_0_1"/>
<dbReference type="OrthoDB" id="2691920at2759"/>
<dbReference type="AlphaFoldDB" id="A0A0C9UX22"/>
<sequence>FHPYPNENSLRLGDWFWNQGTLKSRSSFKQLLNIVGSSEFRPEDVCNTKWAAIDCELGNNDPSFVDLAEWLDDDAGWKRTTITISVPFPRCSVHPGPKNYTVTDFYCCSLVSVI</sequence>
<reference evidence="1 2" key="1">
    <citation type="submission" date="2014-04" db="EMBL/GenBank/DDBJ databases">
        <title>Evolutionary Origins and Diversification of the Mycorrhizal Mutualists.</title>
        <authorList>
            <consortium name="DOE Joint Genome Institute"/>
            <consortium name="Mycorrhizal Genomics Consortium"/>
            <person name="Kohler A."/>
            <person name="Kuo A."/>
            <person name="Nagy L.G."/>
            <person name="Floudas D."/>
            <person name="Copeland A."/>
            <person name="Barry K.W."/>
            <person name="Cichocki N."/>
            <person name="Veneault-Fourrey C."/>
            <person name="LaButti K."/>
            <person name="Lindquist E.A."/>
            <person name="Lipzen A."/>
            <person name="Lundell T."/>
            <person name="Morin E."/>
            <person name="Murat C."/>
            <person name="Riley R."/>
            <person name="Ohm R."/>
            <person name="Sun H."/>
            <person name="Tunlid A."/>
            <person name="Henrissat B."/>
            <person name="Grigoriev I.V."/>
            <person name="Hibbett D.S."/>
            <person name="Martin F."/>
        </authorList>
    </citation>
    <scope>NUCLEOTIDE SEQUENCE [LARGE SCALE GENOMIC DNA]</scope>
    <source>
        <strain evidence="1 2">MD-312</strain>
    </source>
</reference>
<evidence type="ECO:0000313" key="2">
    <source>
        <dbReference type="Proteomes" id="UP000053820"/>
    </source>
</evidence>